<dbReference type="OMA" id="HIEMAND"/>
<dbReference type="AlphaFoldDB" id="C5KT36"/>
<dbReference type="EMBL" id="GG676168">
    <property type="protein sequence ID" value="EER12386.1"/>
    <property type="molecule type" value="Genomic_DNA"/>
</dbReference>
<name>C5KT36_PERM5</name>
<dbReference type="InParanoid" id="C5KT36"/>
<accession>C5KT36</accession>
<proteinExistence type="predicted"/>
<dbReference type="Pfam" id="PF20525">
    <property type="entry name" value="DUF6740"/>
    <property type="match status" value="1"/>
</dbReference>
<organism evidence="3">
    <name type="scientific">Perkinsus marinus (strain ATCC 50983 / TXsc)</name>
    <dbReference type="NCBI Taxonomy" id="423536"/>
    <lineage>
        <taxon>Eukaryota</taxon>
        <taxon>Sar</taxon>
        <taxon>Alveolata</taxon>
        <taxon>Perkinsozoa</taxon>
        <taxon>Perkinsea</taxon>
        <taxon>Perkinsida</taxon>
        <taxon>Perkinsidae</taxon>
        <taxon>Perkinsus</taxon>
    </lineage>
</organism>
<evidence type="ECO:0000256" key="1">
    <source>
        <dbReference type="SAM" id="SignalP"/>
    </source>
</evidence>
<feature type="chain" id="PRO_5002954305" evidence="1">
    <location>
        <begin position="20"/>
        <end position="247"/>
    </location>
</feature>
<dbReference type="Proteomes" id="UP000007800">
    <property type="component" value="Unassembled WGS sequence"/>
</dbReference>
<keyword evidence="3" id="KW-1185">Reference proteome</keyword>
<dbReference type="GeneID" id="9057585"/>
<reference evidence="2 3" key="1">
    <citation type="submission" date="2008-07" db="EMBL/GenBank/DDBJ databases">
        <authorList>
            <person name="El-Sayed N."/>
            <person name="Caler E."/>
            <person name="Inman J."/>
            <person name="Amedeo P."/>
            <person name="Hass B."/>
            <person name="Wortman J."/>
        </authorList>
    </citation>
    <scope>NUCLEOTIDE SEQUENCE [LARGE SCALE GENOMIC DNA]</scope>
    <source>
        <strain evidence="3">ATCC 50983 / TXsc</strain>
    </source>
</reference>
<protein>
    <submittedName>
        <fullName evidence="2">Uncharacterized protein</fullName>
    </submittedName>
</protein>
<keyword evidence="1" id="KW-0732">Signal</keyword>
<dbReference type="RefSeq" id="XP_002780591.1">
    <property type="nucleotide sequence ID" value="XM_002780545.1"/>
</dbReference>
<dbReference type="InterPro" id="IPR046628">
    <property type="entry name" value="DUF6740"/>
</dbReference>
<evidence type="ECO:0000313" key="2">
    <source>
        <dbReference type="EMBL" id="EER12386.1"/>
    </source>
</evidence>
<evidence type="ECO:0000313" key="3">
    <source>
        <dbReference type="Proteomes" id="UP000007800"/>
    </source>
</evidence>
<gene>
    <name evidence="2" type="ORF">Pmar_PMAR001184</name>
</gene>
<feature type="signal peptide" evidence="1">
    <location>
        <begin position="1"/>
        <end position="19"/>
    </location>
</feature>
<sequence>MRIMILLVLMCGFASLVEGSVKLSPAASGLSLSYPLGCTGAHKPASEPFCVVGTAALSDVLELTLSVNIFDVDDPTKSVYFHIELATRGTEPAGLNITGGGSAKVVEEEKLFGAVVFAVIISADTVGDGRGKYDPATNRWTADIEVHADAQADIFGADAIDLPISKVVTARNGPNYDIGFDALFKETTGDSDAAGISIAFDLSLNTKESNLFFWELVGEGQLHIWLDPFIDLTPTVEVVKKEFKLST</sequence>